<evidence type="ECO:0000313" key="3">
    <source>
        <dbReference type="EMBL" id="KEH34448.1"/>
    </source>
</evidence>
<protein>
    <recommendedName>
        <fullName evidence="2">Disease resistance protein At4g27190-like leucine-rich repeats domain-containing protein</fullName>
    </recommendedName>
</protein>
<keyword evidence="5" id="KW-1185">Reference proteome</keyword>
<feature type="domain" description="Disease resistance protein At4g27190-like leucine-rich repeats" evidence="2">
    <location>
        <begin position="26"/>
        <end position="135"/>
    </location>
</feature>
<name>A0A072UZB0_MEDTR</name>
<keyword evidence="1" id="KW-0175">Coiled coil</keyword>
<reference evidence="3 5" key="2">
    <citation type="journal article" date="2014" name="BMC Genomics">
        <title>An improved genome release (version Mt4.0) for the model legume Medicago truncatula.</title>
        <authorList>
            <person name="Tang H."/>
            <person name="Krishnakumar V."/>
            <person name="Bidwell S."/>
            <person name="Rosen B."/>
            <person name="Chan A."/>
            <person name="Zhou S."/>
            <person name="Gentzbittel L."/>
            <person name="Childs K.L."/>
            <person name="Yandell M."/>
            <person name="Gundlach H."/>
            <person name="Mayer K.F."/>
            <person name="Schwartz D.C."/>
            <person name="Town C.D."/>
        </authorList>
    </citation>
    <scope>GENOME REANNOTATION</scope>
    <source>
        <strain evidence="3">A17</strain>
        <strain evidence="4 5">cv. Jemalong A17</strain>
    </source>
</reference>
<sequence>MCLPQLLHIRIDECKELKHMIEDDLENKKSSNFMATKTVCFPKLQTLVVRMCKMLKNVFPISICEELPELESLVIKESDKLEEIFVCEEGDEKVNMPNLKLVAFVNLPSLCQTQGIHFQAVQNRIVKNCQELSDLTNAITEDFRNNIEDYISAYDRCQQINSVIYKLLEETRDRDTRYSCSSENSSSETTEDIAAEIEVEVASGHMLTSSQLEDSTSEKPVAELLSTTSATENEPPVQGIEITVEEVTALTNTKTLKSSTHSKSLSSSSQRIKSSFEDVDLGDSHEPTQINNNQDFDLYLRMESLYRQFQEVSKGHSNGNENQSAQITKEFAAWIEAEAASRHKLTSSQGNEISSEEGTTSTCDKRITSAHLEVGHGKICIPSISIVNTEPPPTKDIDIGDSRKTIAMEDINKLIKEDPLFALEKLLVGQVSIFSIRILLQELKSLMDSSSYLDHLISNQESKSKLFSLFGQLNQHQGLLPSHVKEFIEKVQTFFIDIIIKYTTFQQVLKKHNQLLDSKSDLVNKLWSAYSTQTRIDHEISTANARIDELSFQIDEHTKKLEDIENQREDLKSVLNNCNVQKIKLKAECTEWAQQSKELLSALASSEVDVREAERVRNLATEGFANLKSSFPTF</sequence>
<dbReference type="InterPro" id="IPR057135">
    <property type="entry name" value="At4g27190-like_LRR"/>
</dbReference>
<dbReference type="EnsemblPlants" id="KEH34448">
    <property type="protein sequence ID" value="KEH34448"/>
    <property type="gene ID" value="MTR_3g466590"/>
</dbReference>
<evidence type="ECO:0000259" key="2">
    <source>
        <dbReference type="Pfam" id="PF23247"/>
    </source>
</evidence>
<dbReference type="AlphaFoldDB" id="A0A072UZB0"/>
<gene>
    <name evidence="3" type="ordered locus">MTR_3g466590</name>
</gene>
<reference evidence="4" key="3">
    <citation type="submission" date="2015-04" db="UniProtKB">
        <authorList>
            <consortium name="EnsemblPlants"/>
        </authorList>
    </citation>
    <scope>IDENTIFICATION</scope>
    <source>
        <strain evidence="4">cv. Jemalong A17</strain>
    </source>
</reference>
<dbReference type="HOGENOM" id="CLU_020654_0_0_1"/>
<accession>A0A072UZB0</accession>
<dbReference type="Proteomes" id="UP000002051">
    <property type="component" value="Chromosome 3"/>
</dbReference>
<dbReference type="EMBL" id="CM001219">
    <property type="protein sequence ID" value="KEH34448.1"/>
    <property type="molecule type" value="Genomic_DNA"/>
</dbReference>
<feature type="coiled-coil region" evidence="1">
    <location>
        <begin position="540"/>
        <end position="581"/>
    </location>
</feature>
<reference evidence="3 5" key="1">
    <citation type="journal article" date="2011" name="Nature">
        <title>The Medicago genome provides insight into the evolution of rhizobial symbioses.</title>
        <authorList>
            <person name="Young N.D."/>
            <person name="Debelle F."/>
            <person name="Oldroyd G.E."/>
            <person name="Geurts R."/>
            <person name="Cannon S.B."/>
            <person name="Udvardi M.K."/>
            <person name="Benedito V.A."/>
            <person name="Mayer K.F."/>
            <person name="Gouzy J."/>
            <person name="Schoof H."/>
            <person name="Van de Peer Y."/>
            <person name="Proost S."/>
            <person name="Cook D.R."/>
            <person name="Meyers B.C."/>
            <person name="Spannagl M."/>
            <person name="Cheung F."/>
            <person name="De Mita S."/>
            <person name="Krishnakumar V."/>
            <person name="Gundlach H."/>
            <person name="Zhou S."/>
            <person name="Mudge J."/>
            <person name="Bharti A.K."/>
            <person name="Murray J.D."/>
            <person name="Naoumkina M.A."/>
            <person name="Rosen B."/>
            <person name="Silverstein K.A."/>
            <person name="Tang H."/>
            <person name="Rombauts S."/>
            <person name="Zhao P.X."/>
            <person name="Zhou P."/>
            <person name="Barbe V."/>
            <person name="Bardou P."/>
            <person name="Bechner M."/>
            <person name="Bellec A."/>
            <person name="Berger A."/>
            <person name="Berges H."/>
            <person name="Bidwell S."/>
            <person name="Bisseling T."/>
            <person name="Choisne N."/>
            <person name="Couloux A."/>
            <person name="Denny R."/>
            <person name="Deshpande S."/>
            <person name="Dai X."/>
            <person name="Doyle J.J."/>
            <person name="Dudez A.M."/>
            <person name="Farmer A.D."/>
            <person name="Fouteau S."/>
            <person name="Franken C."/>
            <person name="Gibelin C."/>
            <person name="Gish J."/>
            <person name="Goldstein S."/>
            <person name="Gonzalez A.J."/>
            <person name="Green P.J."/>
            <person name="Hallab A."/>
            <person name="Hartog M."/>
            <person name="Hua A."/>
            <person name="Humphray S.J."/>
            <person name="Jeong D.H."/>
            <person name="Jing Y."/>
            <person name="Jocker A."/>
            <person name="Kenton S.M."/>
            <person name="Kim D.J."/>
            <person name="Klee K."/>
            <person name="Lai H."/>
            <person name="Lang C."/>
            <person name="Lin S."/>
            <person name="Macmil S.L."/>
            <person name="Magdelenat G."/>
            <person name="Matthews L."/>
            <person name="McCorrison J."/>
            <person name="Monaghan E.L."/>
            <person name="Mun J.H."/>
            <person name="Najar F.Z."/>
            <person name="Nicholson C."/>
            <person name="Noirot C."/>
            <person name="O'Bleness M."/>
            <person name="Paule C.R."/>
            <person name="Poulain J."/>
            <person name="Prion F."/>
            <person name="Qin B."/>
            <person name="Qu C."/>
            <person name="Retzel E.F."/>
            <person name="Riddle C."/>
            <person name="Sallet E."/>
            <person name="Samain S."/>
            <person name="Samson N."/>
            <person name="Sanders I."/>
            <person name="Saurat O."/>
            <person name="Scarpelli C."/>
            <person name="Schiex T."/>
            <person name="Segurens B."/>
            <person name="Severin A.J."/>
            <person name="Sherrier D.J."/>
            <person name="Shi R."/>
            <person name="Sims S."/>
            <person name="Singer S.R."/>
            <person name="Sinharoy S."/>
            <person name="Sterck L."/>
            <person name="Viollet A."/>
            <person name="Wang B.B."/>
            <person name="Wang K."/>
            <person name="Wang M."/>
            <person name="Wang X."/>
            <person name="Warfsmann J."/>
            <person name="Weissenbach J."/>
            <person name="White D.D."/>
            <person name="White J.D."/>
            <person name="Wiley G.B."/>
            <person name="Wincker P."/>
            <person name="Xing Y."/>
            <person name="Yang L."/>
            <person name="Yao Z."/>
            <person name="Ying F."/>
            <person name="Zhai J."/>
            <person name="Zhou L."/>
            <person name="Zuber A."/>
            <person name="Denarie J."/>
            <person name="Dixon R.A."/>
            <person name="May G.D."/>
            <person name="Schwartz D.C."/>
            <person name="Rogers J."/>
            <person name="Quetier F."/>
            <person name="Town C.D."/>
            <person name="Roe B.A."/>
        </authorList>
    </citation>
    <scope>NUCLEOTIDE SEQUENCE [LARGE SCALE GENOMIC DNA]</scope>
    <source>
        <strain evidence="3">A17</strain>
        <strain evidence="4 5">cv. Jemalong A17</strain>
    </source>
</reference>
<organism evidence="3 5">
    <name type="scientific">Medicago truncatula</name>
    <name type="common">Barrel medic</name>
    <name type="synonym">Medicago tribuloides</name>
    <dbReference type="NCBI Taxonomy" id="3880"/>
    <lineage>
        <taxon>Eukaryota</taxon>
        <taxon>Viridiplantae</taxon>
        <taxon>Streptophyta</taxon>
        <taxon>Embryophyta</taxon>
        <taxon>Tracheophyta</taxon>
        <taxon>Spermatophyta</taxon>
        <taxon>Magnoliopsida</taxon>
        <taxon>eudicotyledons</taxon>
        <taxon>Gunneridae</taxon>
        <taxon>Pentapetalae</taxon>
        <taxon>rosids</taxon>
        <taxon>fabids</taxon>
        <taxon>Fabales</taxon>
        <taxon>Fabaceae</taxon>
        <taxon>Papilionoideae</taxon>
        <taxon>50 kb inversion clade</taxon>
        <taxon>NPAAA clade</taxon>
        <taxon>Hologalegina</taxon>
        <taxon>IRL clade</taxon>
        <taxon>Trifolieae</taxon>
        <taxon>Medicago</taxon>
    </lineage>
</organism>
<evidence type="ECO:0000256" key="1">
    <source>
        <dbReference type="SAM" id="Coils"/>
    </source>
</evidence>
<proteinExistence type="predicted"/>
<evidence type="ECO:0000313" key="4">
    <source>
        <dbReference type="EnsemblPlants" id="KEH34448"/>
    </source>
</evidence>
<evidence type="ECO:0000313" key="5">
    <source>
        <dbReference type="Proteomes" id="UP000002051"/>
    </source>
</evidence>
<dbReference type="Pfam" id="PF23247">
    <property type="entry name" value="LRR_RPS2"/>
    <property type="match status" value="1"/>
</dbReference>